<dbReference type="PANTHER" id="PTHR24104:SF25">
    <property type="entry name" value="PROTEIN LIN-41"/>
    <property type="match status" value="1"/>
</dbReference>
<protein>
    <recommendedName>
        <fullName evidence="7">NHL repeat containing protein-like protein</fullName>
    </recommendedName>
</protein>
<dbReference type="CDD" id="cd05819">
    <property type="entry name" value="NHL"/>
    <property type="match status" value="1"/>
</dbReference>
<evidence type="ECO:0000256" key="1">
    <source>
        <dbReference type="ARBA" id="ARBA00022737"/>
    </source>
</evidence>
<dbReference type="GO" id="GO:0008270">
    <property type="term" value="F:zinc ion binding"/>
    <property type="evidence" value="ECO:0007669"/>
    <property type="project" value="UniProtKB-KW"/>
</dbReference>
<dbReference type="PROSITE" id="PS51125">
    <property type="entry name" value="NHL"/>
    <property type="match status" value="1"/>
</dbReference>
<dbReference type="InterPro" id="IPR050952">
    <property type="entry name" value="TRIM-NHL_E3_ligases"/>
</dbReference>
<feature type="repeat" description="NHL" evidence="2">
    <location>
        <begin position="185"/>
        <end position="215"/>
    </location>
</feature>
<dbReference type="GO" id="GO:0061630">
    <property type="term" value="F:ubiquitin protein ligase activity"/>
    <property type="evidence" value="ECO:0007669"/>
    <property type="project" value="TreeGrafter"/>
</dbReference>
<dbReference type="InterPro" id="IPR001258">
    <property type="entry name" value="NHL_repeat"/>
</dbReference>
<name>A0A814XQS5_ADIRI</name>
<evidence type="ECO:0000256" key="4">
    <source>
        <dbReference type="SAM" id="Phobius"/>
    </source>
</evidence>
<dbReference type="PANTHER" id="PTHR24104">
    <property type="entry name" value="E3 UBIQUITIN-PROTEIN LIGASE NHLRC1-RELATED"/>
    <property type="match status" value="1"/>
</dbReference>
<evidence type="ECO:0008006" key="7">
    <source>
        <dbReference type="Google" id="ProtNLM"/>
    </source>
</evidence>
<dbReference type="Gene3D" id="2.120.10.30">
    <property type="entry name" value="TolB, C-terminal domain"/>
    <property type="match status" value="2"/>
</dbReference>
<reference evidence="5" key="1">
    <citation type="submission" date="2021-02" db="EMBL/GenBank/DDBJ databases">
        <authorList>
            <person name="Nowell W R."/>
        </authorList>
    </citation>
    <scope>NUCLEOTIDE SEQUENCE</scope>
</reference>
<gene>
    <name evidence="5" type="ORF">XAT740_LOCUS24612</name>
</gene>
<dbReference type="GO" id="GO:0000209">
    <property type="term" value="P:protein polyubiquitination"/>
    <property type="evidence" value="ECO:0007669"/>
    <property type="project" value="TreeGrafter"/>
</dbReference>
<keyword evidence="6" id="KW-1185">Reference proteome</keyword>
<dbReference type="EMBL" id="CAJNOR010001913">
    <property type="protein sequence ID" value="CAF1219170.1"/>
    <property type="molecule type" value="Genomic_DNA"/>
</dbReference>
<dbReference type="InterPro" id="IPR011042">
    <property type="entry name" value="6-blade_b-propeller_TolB-like"/>
</dbReference>
<keyword evidence="4" id="KW-0812">Transmembrane</keyword>
<keyword evidence="4" id="KW-0472">Membrane</keyword>
<dbReference type="SUPFAM" id="SSF101898">
    <property type="entry name" value="NHL repeat"/>
    <property type="match status" value="1"/>
</dbReference>
<keyword evidence="4" id="KW-1133">Transmembrane helix</keyword>
<accession>A0A814XQS5</accession>
<keyword evidence="1" id="KW-0677">Repeat</keyword>
<evidence type="ECO:0000313" key="6">
    <source>
        <dbReference type="Proteomes" id="UP000663828"/>
    </source>
</evidence>
<dbReference type="SUPFAM" id="SSF63825">
    <property type="entry name" value="YWTD domain"/>
    <property type="match status" value="1"/>
</dbReference>
<organism evidence="5 6">
    <name type="scientific">Adineta ricciae</name>
    <name type="common">Rotifer</name>
    <dbReference type="NCBI Taxonomy" id="249248"/>
    <lineage>
        <taxon>Eukaryota</taxon>
        <taxon>Metazoa</taxon>
        <taxon>Spiralia</taxon>
        <taxon>Gnathifera</taxon>
        <taxon>Rotifera</taxon>
        <taxon>Eurotatoria</taxon>
        <taxon>Bdelloidea</taxon>
        <taxon>Adinetida</taxon>
        <taxon>Adinetidae</taxon>
        <taxon>Adineta</taxon>
    </lineage>
</organism>
<evidence type="ECO:0000313" key="5">
    <source>
        <dbReference type="EMBL" id="CAF1219170.1"/>
    </source>
</evidence>
<evidence type="ECO:0000256" key="3">
    <source>
        <dbReference type="SAM" id="MobiDB-lite"/>
    </source>
</evidence>
<feature type="region of interest" description="Disordered" evidence="3">
    <location>
        <begin position="82"/>
        <end position="106"/>
    </location>
</feature>
<sequence length="423" mass="46419">MSNLNVMMLTNEDLSPSAIKESTGITKVLRTLCIHSKKKILLALFILIILVALITTLGVVLKKRNVKKITLTIDNATMQTLTKSGETSAATENPSITTAAENPSITTATKDPCPSRGFRWNTEGITVGIDLSPKLSCSRLFIDSNDTLYGVDNTKAYVWKLSKNDTNAITVAGIYGTKGQSSFRLENPQDVYVDQYGDIYVVDTNNHRIQKFINGSMEGITILGNGAIDDARRFRLQYPRNFAFESTEKFMYVAVHGNQNVLGFFTNRTVPAVPSVIAGNGTSGNTIYQLNGPWGIYLLPPTQNIVFVTNYDGHSVMRFSPGKSSGTFVAGIRGFSCSNSSCLHNPTDVKVDDNSTMYVVDSSNHRVQMFCQNKRQGTTIIGNGIPGNKSTQLSQPQGIAFDSAMNMYICDTGNHRVQKFLRL</sequence>
<dbReference type="Pfam" id="PF01436">
    <property type="entry name" value="NHL"/>
    <property type="match status" value="2"/>
</dbReference>
<evidence type="ECO:0000256" key="2">
    <source>
        <dbReference type="PROSITE-ProRule" id="PRU00504"/>
    </source>
</evidence>
<dbReference type="GO" id="GO:0043161">
    <property type="term" value="P:proteasome-mediated ubiquitin-dependent protein catabolic process"/>
    <property type="evidence" value="ECO:0007669"/>
    <property type="project" value="TreeGrafter"/>
</dbReference>
<dbReference type="AlphaFoldDB" id="A0A814XQS5"/>
<proteinExistence type="predicted"/>
<feature type="transmembrane region" description="Helical" evidence="4">
    <location>
        <begin position="40"/>
        <end position="61"/>
    </location>
</feature>
<dbReference type="Proteomes" id="UP000663828">
    <property type="component" value="Unassembled WGS sequence"/>
</dbReference>
<comment type="caution">
    <text evidence="5">The sequence shown here is derived from an EMBL/GenBank/DDBJ whole genome shotgun (WGS) entry which is preliminary data.</text>
</comment>